<dbReference type="Gene3D" id="3.20.20.370">
    <property type="entry name" value="Glycoside hydrolase/deacetylase"/>
    <property type="match status" value="1"/>
</dbReference>
<dbReference type="Proteomes" id="UP000632273">
    <property type="component" value="Unassembled WGS sequence"/>
</dbReference>
<evidence type="ECO:0000256" key="1">
    <source>
        <dbReference type="ARBA" id="ARBA00022729"/>
    </source>
</evidence>
<dbReference type="PANTHER" id="PTHR34216:SF11">
    <property type="entry name" value="CHITOOLIGOSACCHARIDE DEACETYLASE"/>
    <property type="match status" value="1"/>
</dbReference>
<keyword evidence="1 2" id="KW-0732">Signal</keyword>
<dbReference type="PANTHER" id="PTHR34216">
    <property type="match status" value="1"/>
</dbReference>
<feature type="signal peptide" evidence="2">
    <location>
        <begin position="1"/>
        <end position="23"/>
    </location>
</feature>
<comment type="caution">
    <text evidence="4">The sequence shown here is derived from an EMBL/GenBank/DDBJ whole genome shotgun (WGS) entry which is preliminary data.</text>
</comment>
<name>A0ABQ1U4F6_9BACT</name>
<dbReference type="Pfam" id="PF01522">
    <property type="entry name" value="Polysacc_deac_1"/>
    <property type="match status" value="1"/>
</dbReference>
<dbReference type="EMBL" id="BMHT01000003">
    <property type="protein sequence ID" value="GGF09717.1"/>
    <property type="molecule type" value="Genomic_DNA"/>
</dbReference>
<evidence type="ECO:0000259" key="3">
    <source>
        <dbReference type="PROSITE" id="PS51677"/>
    </source>
</evidence>
<proteinExistence type="predicted"/>
<dbReference type="CDD" id="cd10967">
    <property type="entry name" value="CE4_GLA_like_6s"/>
    <property type="match status" value="1"/>
</dbReference>
<sequence length="272" mass="29645">MNNLKLLTLASALLLTGKSASFAQTTSTWNNKQCAVVLTYDDAIDVDLDNAVPALDSVKLRGTFYLIGSSPVVAKRLPEWRQAAKRGHELGNHALMHPCDGSLPGRGFVTPDNDLSKYTVSRAVMEARVNNTLLSAIDGKTVRTFAYPCGDLTIGGVKFYDQLKNDFVAARGVTSGLQTAAEVDLTNIDSYMINGQSGDYLIDLVKKAQQSHTLVVFLFHGVGGGHSLNVDLKAHRQLLRYLKAHEKDIWVAPMVEVAEKIKAYQQSPAAKK</sequence>
<accession>A0ABQ1U4F6</accession>
<reference evidence="5" key="1">
    <citation type="journal article" date="2019" name="Int. J. Syst. Evol. Microbiol.">
        <title>The Global Catalogue of Microorganisms (GCM) 10K type strain sequencing project: providing services to taxonomists for standard genome sequencing and annotation.</title>
        <authorList>
            <consortium name="The Broad Institute Genomics Platform"/>
            <consortium name="The Broad Institute Genome Sequencing Center for Infectious Disease"/>
            <person name="Wu L."/>
            <person name="Ma J."/>
        </authorList>
    </citation>
    <scope>NUCLEOTIDE SEQUENCE [LARGE SCALE GENOMIC DNA]</scope>
    <source>
        <strain evidence="5">CGMCC 1.15197</strain>
    </source>
</reference>
<dbReference type="SUPFAM" id="SSF88713">
    <property type="entry name" value="Glycoside hydrolase/deacetylase"/>
    <property type="match status" value="1"/>
</dbReference>
<evidence type="ECO:0000313" key="4">
    <source>
        <dbReference type="EMBL" id="GGF09717.1"/>
    </source>
</evidence>
<dbReference type="InterPro" id="IPR051398">
    <property type="entry name" value="Polysacch_Deacetylase"/>
</dbReference>
<dbReference type="InterPro" id="IPR002509">
    <property type="entry name" value="NODB_dom"/>
</dbReference>
<dbReference type="RefSeq" id="WP_188813850.1">
    <property type="nucleotide sequence ID" value="NZ_BMHT01000003.1"/>
</dbReference>
<gene>
    <name evidence="4" type="ORF">GCM10011383_21150</name>
</gene>
<dbReference type="PROSITE" id="PS51677">
    <property type="entry name" value="NODB"/>
    <property type="match status" value="1"/>
</dbReference>
<organism evidence="4 5">
    <name type="scientific">Hymenobacter cavernae</name>
    <dbReference type="NCBI Taxonomy" id="2044852"/>
    <lineage>
        <taxon>Bacteria</taxon>
        <taxon>Pseudomonadati</taxon>
        <taxon>Bacteroidota</taxon>
        <taxon>Cytophagia</taxon>
        <taxon>Cytophagales</taxon>
        <taxon>Hymenobacteraceae</taxon>
        <taxon>Hymenobacter</taxon>
    </lineage>
</organism>
<evidence type="ECO:0000313" key="5">
    <source>
        <dbReference type="Proteomes" id="UP000632273"/>
    </source>
</evidence>
<dbReference type="InterPro" id="IPR011330">
    <property type="entry name" value="Glyco_hydro/deAcase_b/a-brl"/>
</dbReference>
<evidence type="ECO:0000256" key="2">
    <source>
        <dbReference type="SAM" id="SignalP"/>
    </source>
</evidence>
<keyword evidence="5" id="KW-1185">Reference proteome</keyword>
<feature type="chain" id="PRO_5046342249" evidence="2">
    <location>
        <begin position="24"/>
        <end position="272"/>
    </location>
</feature>
<protein>
    <submittedName>
        <fullName evidence="4">Chitooligosaccharide deacetylase</fullName>
    </submittedName>
</protein>
<feature type="domain" description="NodB homology" evidence="3">
    <location>
        <begin position="34"/>
        <end position="252"/>
    </location>
</feature>